<sequence length="414" mass="46362">MARDTEQAFAVSANSSAATALQGRLNANQASSANTSSFQEASYAQSDVKLPAKKKFVQRIIPQQMDDVTVFWSKVTLVAIIIAGILAFACEAWIMINDSWLKAHLISQYKTDEFFKEIEEIVNDGFIVAETYHAIYLAGFLFWVIVTWDGIMHKNVIQVISVNVYNVGLFVYSILQMQQIKNHMEDVRGAMVEADRLADNTGLFLVAQILLIVLLGLFTPVFAFLTYKLYGEFGWRQYRISSGNPALEKVFIAYHILLLVLKFGVFFMLAFVVFNLVLTQVTRNGAIIISIAGLAVAIILPLLGFYGARRENKLLSSFFVLGCLGCLSFIAERVYRAFSRERANPDKDRAGFDSGDWKLPFMMYAATAFIILLVGVVYGVVCMFNYGKGLKDALDGEEKRKRGEMQAVVHDLDD</sequence>
<reference evidence="2 3" key="1">
    <citation type="journal article" date="2019" name="Sci. Rep.">
        <title>Comparative genomics of chytrid fungi reveal insights into the obligate biotrophic and pathogenic lifestyle of Synchytrium endobioticum.</title>
        <authorList>
            <person name="van de Vossenberg B.T.L.H."/>
            <person name="Warris S."/>
            <person name="Nguyen H.D.T."/>
            <person name="van Gent-Pelzer M.P.E."/>
            <person name="Joly D.L."/>
            <person name="van de Geest H.C."/>
            <person name="Bonants P.J.M."/>
            <person name="Smith D.S."/>
            <person name="Levesque C.A."/>
            <person name="van der Lee T.A.J."/>
        </authorList>
    </citation>
    <scope>NUCLEOTIDE SEQUENCE [LARGE SCALE GENOMIC DNA]</scope>
    <source>
        <strain evidence="2 3">CBS 675.73</strain>
    </source>
</reference>
<feature type="transmembrane region" description="Helical" evidence="1">
    <location>
        <begin position="131"/>
        <end position="148"/>
    </location>
</feature>
<dbReference type="PANTHER" id="PTHR34391:SF1">
    <property type="entry name" value="UPF0658 GOLGI APPARATUS MEMBRANE PROTEIN C1952.10C-RELATED"/>
    <property type="match status" value="1"/>
</dbReference>
<dbReference type="OrthoDB" id="2448307at2759"/>
<protein>
    <submittedName>
        <fullName evidence="2">Uncharacterized protein</fullName>
    </submittedName>
</protein>
<keyword evidence="1" id="KW-1133">Transmembrane helix</keyword>
<dbReference type="PANTHER" id="PTHR34391">
    <property type="entry name" value="UPF0658 GOLGI APPARATUS MEMBRANE PROTEIN C1952.10C-RELATED"/>
    <property type="match status" value="1"/>
</dbReference>
<proteinExistence type="predicted"/>
<feature type="transmembrane region" description="Helical" evidence="1">
    <location>
        <begin position="361"/>
        <end position="381"/>
    </location>
</feature>
<name>A0A507FNM0_9FUNG</name>
<dbReference type="InterPro" id="IPR040410">
    <property type="entry name" value="UPF0658_Golgi"/>
</dbReference>
<feature type="transmembrane region" description="Helical" evidence="1">
    <location>
        <begin position="75"/>
        <end position="96"/>
    </location>
</feature>
<feature type="transmembrane region" description="Helical" evidence="1">
    <location>
        <begin position="286"/>
        <end position="307"/>
    </location>
</feature>
<evidence type="ECO:0000256" key="1">
    <source>
        <dbReference type="SAM" id="Phobius"/>
    </source>
</evidence>
<dbReference type="EMBL" id="QEAP01000041">
    <property type="protein sequence ID" value="TPX76617.1"/>
    <property type="molecule type" value="Genomic_DNA"/>
</dbReference>
<comment type="caution">
    <text evidence="2">The sequence shown here is derived from an EMBL/GenBank/DDBJ whole genome shotgun (WGS) entry which is preliminary data.</text>
</comment>
<evidence type="ECO:0000313" key="2">
    <source>
        <dbReference type="EMBL" id="TPX76617.1"/>
    </source>
</evidence>
<accession>A0A507FNM0</accession>
<feature type="transmembrane region" description="Helical" evidence="1">
    <location>
        <begin position="251"/>
        <end position="274"/>
    </location>
</feature>
<feature type="transmembrane region" description="Helical" evidence="1">
    <location>
        <begin position="314"/>
        <end position="331"/>
    </location>
</feature>
<keyword evidence="3" id="KW-1185">Reference proteome</keyword>
<keyword evidence="1" id="KW-0812">Transmembrane</keyword>
<dbReference type="AlphaFoldDB" id="A0A507FNM0"/>
<dbReference type="GO" id="GO:0005794">
    <property type="term" value="C:Golgi apparatus"/>
    <property type="evidence" value="ECO:0007669"/>
    <property type="project" value="TreeGrafter"/>
</dbReference>
<evidence type="ECO:0000313" key="3">
    <source>
        <dbReference type="Proteomes" id="UP000320333"/>
    </source>
</evidence>
<gene>
    <name evidence="2" type="ORF">CcCBS67573_g02123</name>
</gene>
<keyword evidence="1" id="KW-0472">Membrane</keyword>
<organism evidence="2 3">
    <name type="scientific">Chytriomyces confervae</name>
    <dbReference type="NCBI Taxonomy" id="246404"/>
    <lineage>
        <taxon>Eukaryota</taxon>
        <taxon>Fungi</taxon>
        <taxon>Fungi incertae sedis</taxon>
        <taxon>Chytridiomycota</taxon>
        <taxon>Chytridiomycota incertae sedis</taxon>
        <taxon>Chytridiomycetes</taxon>
        <taxon>Chytridiales</taxon>
        <taxon>Chytriomycetaceae</taxon>
        <taxon>Chytriomyces</taxon>
    </lineage>
</organism>
<dbReference type="Proteomes" id="UP000320333">
    <property type="component" value="Unassembled WGS sequence"/>
</dbReference>
<feature type="transmembrane region" description="Helical" evidence="1">
    <location>
        <begin position="205"/>
        <end position="230"/>
    </location>
</feature>
<feature type="transmembrane region" description="Helical" evidence="1">
    <location>
        <begin position="155"/>
        <end position="175"/>
    </location>
</feature>